<evidence type="ECO:0000256" key="6">
    <source>
        <dbReference type="ARBA" id="ARBA00022989"/>
    </source>
</evidence>
<evidence type="ECO:0000259" key="9">
    <source>
        <dbReference type="Pfam" id="PF13813"/>
    </source>
</evidence>
<dbReference type="InterPro" id="IPR044851">
    <property type="entry name" value="Wax_synthase"/>
</dbReference>
<name>A0A9P6LL04_9PEZI</name>
<feature type="domain" description="Wax synthase" evidence="9">
    <location>
        <begin position="93"/>
        <end position="178"/>
    </location>
</feature>
<keyword evidence="6 8" id="KW-1133">Transmembrane helix</keyword>
<comment type="pathway">
    <text evidence="2">Secondary metabolite biosynthesis.</text>
</comment>
<evidence type="ECO:0000256" key="8">
    <source>
        <dbReference type="SAM" id="Phobius"/>
    </source>
</evidence>
<evidence type="ECO:0000256" key="2">
    <source>
        <dbReference type="ARBA" id="ARBA00005179"/>
    </source>
</evidence>
<dbReference type="Pfam" id="PF13813">
    <property type="entry name" value="MBOAT_2"/>
    <property type="match status" value="1"/>
</dbReference>
<organism evidence="10 11">
    <name type="scientific">Colletotrichum karsti</name>
    <dbReference type="NCBI Taxonomy" id="1095194"/>
    <lineage>
        <taxon>Eukaryota</taxon>
        <taxon>Fungi</taxon>
        <taxon>Dikarya</taxon>
        <taxon>Ascomycota</taxon>
        <taxon>Pezizomycotina</taxon>
        <taxon>Sordariomycetes</taxon>
        <taxon>Hypocreomycetidae</taxon>
        <taxon>Glomerellales</taxon>
        <taxon>Glomerellaceae</taxon>
        <taxon>Colletotrichum</taxon>
        <taxon>Colletotrichum boninense species complex</taxon>
    </lineage>
</organism>
<evidence type="ECO:0000256" key="7">
    <source>
        <dbReference type="ARBA" id="ARBA00023136"/>
    </source>
</evidence>
<dbReference type="GO" id="GO:0008374">
    <property type="term" value="F:O-acyltransferase activity"/>
    <property type="evidence" value="ECO:0007669"/>
    <property type="project" value="InterPro"/>
</dbReference>
<comment type="subcellular location">
    <subcellularLocation>
        <location evidence="1">Membrane</location>
        <topology evidence="1">Multi-pass membrane protein</topology>
    </subcellularLocation>
</comment>
<evidence type="ECO:0000256" key="3">
    <source>
        <dbReference type="ARBA" id="ARBA00007282"/>
    </source>
</evidence>
<keyword evidence="7 8" id="KW-0472">Membrane</keyword>
<gene>
    <name evidence="10" type="ORF">CkaCkLH20_04973</name>
</gene>
<evidence type="ECO:0000256" key="4">
    <source>
        <dbReference type="ARBA" id="ARBA00022679"/>
    </source>
</evidence>
<evidence type="ECO:0000313" key="10">
    <source>
        <dbReference type="EMBL" id="KAF9877273.1"/>
    </source>
</evidence>
<reference evidence="10" key="2">
    <citation type="submission" date="2020-11" db="EMBL/GenBank/DDBJ databases">
        <title>Whole genome sequencing of Colletotrichum sp.</title>
        <authorList>
            <person name="Li H."/>
        </authorList>
    </citation>
    <scope>NUCLEOTIDE SEQUENCE</scope>
    <source>
        <strain evidence="10">CkLH20</strain>
    </source>
</reference>
<keyword evidence="5 8" id="KW-0812">Transmembrane</keyword>
<keyword evidence="4" id="KW-0808">Transferase</keyword>
<dbReference type="GO" id="GO:0016020">
    <property type="term" value="C:membrane"/>
    <property type="evidence" value="ECO:0007669"/>
    <property type="project" value="UniProtKB-SubCell"/>
</dbReference>
<reference evidence="10" key="1">
    <citation type="submission" date="2020-03" db="EMBL/GenBank/DDBJ databases">
        <authorList>
            <person name="He L."/>
        </authorList>
    </citation>
    <scope>NUCLEOTIDE SEQUENCE</scope>
    <source>
        <strain evidence="10">CkLH20</strain>
    </source>
</reference>
<dbReference type="OrthoDB" id="1077582at2759"/>
<comment type="caution">
    <text evidence="10">The sequence shown here is derived from an EMBL/GenBank/DDBJ whole genome shotgun (WGS) entry which is preliminary data.</text>
</comment>
<dbReference type="AlphaFoldDB" id="A0A9P6LL04"/>
<dbReference type="RefSeq" id="XP_038746734.1">
    <property type="nucleotide sequence ID" value="XM_038887692.1"/>
</dbReference>
<keyword evidence="11" id="KW-1185">Reference proteome</keyword>
<feature type="transmembrane region" description="Helical" evidence="8">
    <location>
        <begin position="145"/>
        <end position="163"/>
    </location>
</feature>
<accession>A0A9P6LL04</accession>
<protein>
    <recommendedName>
        <fullName evidence="9">Wax synthase domain-containing protein</fullName>
    </recommendedName>
</protein>
<dbReference type="PANTHER" id="PTHR31595:SF57">
    <property type="entry name" value="OS04G0481900 PROTEIN"/>
    <property type="match status" value="1"/>
</dbReference>
<evidence type="ECO:0000256" key="1">
    <source>
        <dbReference type="ARBA" id="ARBA00004141"/>
    </source>
</evidence>
<dbReference type="GeneID" id="62160766"/>
<proteinExistence type="inferred from homology"/>
<dbReference type="EMBL" id="JAATWM020000014">
    <property type="protein sequence ID" value="KAF9877273.1"/>
    <property type="molecule type" value="Genomic_DNA"/>
</dbReference>
<evidence type="ECO:0000256" key="5">
    <source>
        <dbReference type="ARBA" id="ARBA00022692"/>
    </source>
</evidence>
<evidence type="ECO:0000313" key="11">
    <source>
        <dbReference type="Proteomes" id="UP000781932"/>
    </source>
</evidence>
<dbReference type="InterPro" id="IPR032805">
    <property type="entry name" value="Wax_synthase_dom"/>
</dbReference>
<dbReference type="PANTHER" id="PTHR31595">
    <property type="entry name" value="LONG-CHAIN-ALCOHOL O-FATTY-ACYLTRANSFERASE 3-RELATED"/>
    <property type="match status" value="1"/>
</dbReference>
<dbReference type="GO" id="GO:0006629">
    <property type="term" value="P:lipid metabolic process"/>
    <property type="evidence" value="ECO:0007669"/>
    <property type="project" value="InterPro"/>
</dbReference>
<sequence length="230" mass="26563">MLAINFADRLVVQPFAAYIDSGNFIEHYAPDQEILLRRVIFRDSSVFEPQVVSLRAVTAIWWVWNSVRALETGHAILAVISVCILRLDDPSDWPPLYGSPFEAYTVRRFWGKFWHNCMVPSAWEWASRVAQTLGLRKGSSSEKSFAAFGIFLVSGISHAVVAWKIREGEALRDVMFFVANYGIIVVERGLGRVIGLLWVYSWFFWMTPRWLYPKFYLWSLQIQHVEPVLA</sequence>
<feature type="transmembrane region" description="Helical" evidence="8">
    <location>
        <begin position="183"/>
        <end position="205"/>
    </location>
</feature>
<comment type="similarity">
    <text evidence="3">Belongs to the wax synthase family.</text>
</comment>
<dbReference type="Proteomes" id="UP000781932">
    <property type="component" value="Unassembled WGS sequence"/>
</dbReference>